<keyword evidence="3" id="KW-1185">Reference proteome</keyword>
<protein>
    <submittedName>
        <fullName evidence="2">Uncharacterized protein</fullName>
    </submittedName>
</protein>
<organism evidence="2 3">
    <name type="scientific">Marinobacterium maritimum</name>
    <dbReference type="NCBI Taxonomy" id="500162"/>
    <lineage>
        <taxon>Bacteria</taxon>
        <taxon>Pseudomonadati</taxon>
        <taxon>Pseudomonadota</taxon>
        <taxon>Gammaproteobacteria</taxon>
        <taxon>Oceanospirillales</taxon>
        <taxon>Oceanospirillaceae</taxon>
        <taxon>Marinobacterium</taxon>
    </lineage>
</organism>
<keyword evidence="1" id="KW-1133">Transmembrane helix</keyword>
<accession>A0ABN1I9Z2</accession>
<reference evidence="2 3" key="1">
    <citation type="journal article" date="2019" name="Int. J. Syst. Evol. Microbiol.">
        <title>The Global Catalogue of Microorganisms (GCM) 10K type strain sequencing project: providing services to taxonomists for standard genome sequencing and annotation.</title>
        <authorList>
            <consortium name="The Broad Institute Genomics Platform"/>
            <consortium name="The Broad Institute Genome Sequencing Center for Infectious Disease"/>
            <person name="Wu L."/>
            <person name="Ma J."/>
        </authorList>
    </citation>
    <scope>NUCLEOTIDE SEQUENCE [LARGE SCALE GENOMIC DNA]</scope>
    <source>
        <strain evidence="2 3">JCM 15134</strain>
    </source>
</reference>
<name>A0ABN1I9Z2_9GAMM</name>
<gene>
    <name evidence="2" type="ORF">GCM10009104_32960</name>
</gene>
<dbReference type="EMBL" id="BAAAET010000006">
    <property type="protein sequence ID" value="GAA0701221.1"/>
    <property type="molecule type" value="Genomic_DNA"/>
</dbReference>
<keyword evidence="1" id="KW-0812">Transmembrane</keyword>
<dbReference type="RefSeq" id="WP_343808614.1">
    <property type="nucleotide sequence ID" value="NZ_BAAAET010000006.1"/>
</dbReference>
<evidence type="ECO:0000313" key="2">
    <source>
        <dbReference type="EMBL" id="GAA0701221.1"/>
    </source>
</evidence>
<proteinExistence type="predicted"/>
<evidence type="ECO:0000256" key="1">
    <source>
        <dbReference type="SAM" id="Phobius"/>
    </source>
</evidence>
<sequence length="43" mass="4624">MSHTHEDHDYEVIGVGASIAMVVGGLLIAIFPALMQLYLLIAN</sequence>
<evidence type="ECO:0000313" key="3">
    <source>
        <dbReference type="Proteomes" id="UP001499915"/>
    </source>
</evidence>
<feature type="transmembrane region" description="Helical" evidence="1">
    <location>
        <begin position="12"/>
        <end position="41"/>
    </location>
</feature>
<comment type="caution">
    <text evidence="2">The sequence shown here is derived from an EMBL/GenBank/DDBJ whole genome shotgun (WGS) entry which is preliminary data.</text>
</comment>
<dbReference type="Proteomes" id="UP001499915">
    <property type="component" value="Unassembled WGS sequence"/>
</dbReference>
<keyword evidence="1" id="KW-0472">Membrane</keyword>